<comment type="caution">
    <text evidence="3">The sequence shown here is derived from an EMBL/GenBank/DDBJ whole genome shotgun (WGS) entry which is preliminary data.</text>
</comment>
<feature type="compositionally biased region" description="Low complexity" evidence="1">
    <location>
        <begin position="1"/>
        <end position="11"/>
    </location>
</feature>
<evidence type="ECO:0000313" key="4">
    <source>
        <dbReference type="Proteomes" id="UP001516023"/>
    </source>
</evidence>
<feature type="transmembrane region" description="Helical" evidence="2">
    <location>
        <begin position="777"/>
        <end position="801"/>
    </location>
</feature>
<feature type="transmembrane region" description="Helical" evidence="2">
    <location>
        <begin position="1182"/>
        <end position="1205"/>
    </location>
</feature>
<feature type="region of interest" description="Disordered" evidence="1">
    <location>
        <begin position="1462"/>
        <end position="1485"/>
    </location>
</feature>
<feature type="compositionally biased region" description="Basic and acidic residues" evidence="1">
    <location>
        <begin position="337"/>
        <end position="353"/>
    </location>
</feature>
<feature type="region of interest" description="Disordered" evidence="1">
    <location>
        <begin position="1"/>
        <end position="409"/>
    </location>
</feature>
<feature type="compositionally biased region" description="Low complexity" evidence="1">
    <location>
        <begin position="233"/>
        <end position="244"/>
    </location>
</feature>
<feature type="transmembrane region" description="Helical" evidence="2">
    <location>
        <begin position="2077"/>
        <end position="2099"/>
    </location>
</feature>
<feature type="transmembrane region" description="Helical" evidence="2">
    <location>
        <begin position="1066"/>
        <end position="1089"/>
    </location>
</feature>
<evidence type="ECO:0000313" key="3">
    <source>
        <dbReference type="EMBL" id="KAL3802194.1"/>
    </source>
</evidence>
<gene>
    <name evidence="3" type="ORF">HJC23_001738</name>
</gene>
<feature type="transmembrane region" description="Helical" evidence="2">
    <location>
        <begin position="1669"/>
        <end position="1687"/>
    </location>
</feature>
<evidence type="ECO:0000256" key="1">
    <source>
        <dbReference type="SAM" id="MobiDB-lite"/>
    </source>
</evidence>
<feature type="compositionally biased region" description="Polar residues" evidence="1">
    <location>
        <begin position="1543"/>
        <end position="1559"/>
    </location>
</feature>
<keyword evidence="2" id="KW-1133">Transmembrane helix</keyword>
<feature type="compositionally biased region" description="Basic and acidic residues" evidence="1">
    <location>
        <begin position="281"/>
        <end position="290"/>
    </location>
</feature>
<feature type="transmembrane region" description="Helical" evidence="2">
    <location>
        <begin position="1225"/>
        <end position="1244"/>
    </location>
</feature>
<feature type="transmembrane region" description="Helical" evidence="2">
    <location>
        <begin position="829"/>
        <end position="848"/>
    </location>
</feature>
<evidence type="ECO:0000256" key="2">
    <source>
        <dbReference type="SAM" id="Phobius"/>
    </source>
</evidence>
<protein>
    <submittedName>
        <fullName evidence="3">Uncharacterized protein</fullName>
    </submittedName>
</protein>
<feature type="transmembrane region" description="Helical" evidence="2">
    <location>
        <begin position="502"/>
        <end position="521"/>
    </location>
</feature>
<proteinExistence type="predicted"/>
<feature type="transmembrane region" description="Helical" evidence="2">
    <location>
        <begin position="720"/>
        <end position="741"/>
    </location>
</feature>
<feature type="transmembrane region" description="Helical" evidence="2">
    <location>
        <begin position="1754"/>
        <end position="1780"/>
    </location>
</feature>
<name>A0ABD3QP71_9STRA</name>
<feature type="transmembrane region" description="Helical" evidence="2">
    <location>
        <begin position="1699"/>
        <end position="1717"/>
    </location>
</feature>
<keyword evidence="2" id="KW-0472">Membrane</keyword>
<feature type="transmembrane region" description="Helical" evidence="2">
    <location>
        <begin position="2208"/>
        <end position="2232"/>
    </location>
</feature>
<dbReference type="EMBL" id="JABMIG020000021">
    <property type="protein sequence ID" value="KAL3802194.1"/>
    <property type="molecule type" value="Genomic_DNA"/>
</dbReference>
<organism evidence="3 4">
    <name type="scientific">Cyclotella cryptica</name>
    <dbReference type="NCBI Taxonomy" id="29204"/>
    <lineage>
        <taxon>Eukaryota</taxon>
        <taxon>Sar</taxon>
        <taxon>Stramenopiles</taxon>
        <taxon>Ochrophyta</taxon>
        <taxon>Bacillariophyta</taxon>
        <taxon>Coscinodiscophyceae</taxon>
        <taxon>Thalassiosirophycidae</taxon>
        <taxon>Stephanodiscales</taxon>
        <taxon>Stephanodiscaceae</taxon>
        <taxon>Cyclotella</taxon>
    </lineage>
</organism>
<keyword evidence="2" id="KW-0812">Transmembrane</keyword>
<feature type="region of interest" description="Disordered" evidence="1">
    <location>
        <begin position="1504"/>
        <end position="1575"/>
    </location>
</feature>
<feature type="compositionally biased region" description="Polar residues" evidence="1">
    <location>
        <begin position="135"/>
        <end position="144"/>
    </location>
</feature>
<feature type="transmembrane region" description="Helical" evidence="2">
    <location>
        <begin position="1895"/>
        <end position="1920"/>
    </location>
</feature>
<reference evidence="3 4" key="1">
    <citation type="journal article" date="2020" name="G3 (Bethesda)">
        <title>Improved Reference Genome for Cyclotella cryptica CCMP332, a Model for Cell Wall Morphogenesis, Salinity Adaptation, and Lipid Production in Diatoms (Bacillariophyta).</title>
        <authorList>
            <person name="Roberts W.R."/>
            <person name="Downey K.M."/>
            <person name="Ruck E.C."/>
            <person name="Traller J.C."/>
            <person name="Alverson A.J."/>
        </authorList>
    </citation>
    <scope>NUCLEOTIDE SEQUENCE [LARGE SCALE GENOMIC DNA]</scope>
    <source>
        <strain evidence="3 4">CCMP332</strain>
    </source>
</reference>
<feature type="compositionally biased region" description="Pro residues" evidence="1">
    <location>
        <begin position="77"/>
        <end position="86"/>
    </location>
</feature>
<feature type="transmembrane region" description="Helical" evidence="2">
    <location>
        <begin position="1723"/>
        <end position="1742"/>
    </location>
</feature>
<feature type="transmembrane region" description="Helical" evidence="2">
    <location>
        <begin position="625"/>
        <end position="646"/>
    </location>
</feature>
<feature type="compositionally biased region" description="Low complexity" evidence="1">
    <location>
        <begin position="370"/>
        <end position="380"/>
    </location>
</feature>
<feature type="transmembrane region" description="Helical" evidence="2">
    <location>
        <begin position="900"/>
        <end position="925"/>
    </location>
</feature>
<feature type="transmembrane region" description="Helical" evidence="2">
    <location>
        <begin position="1926"/>
        <end position="1945"/>
    </location>
</feature>
<keyword evidence="4" id="KW-1185">Reference proteome</keyword>
<feature type="compositionally biased region" description="Basic and acidic residues" evidence="1">
    <location>
        <begin position="182"/>
        <end position="202"/>
    </location>
</feature>
<sequence length="2417" mass="268150">MDGGDAAAASNGTGGRRGSRVGGEGGDAGTVGLFLLSREPTAPTAMDTHLHPPPRTPTQSPAPLRTPPSPHALLASLPPPPLPTTPRTPKKIPTAVHHHPSPGTPYSRHNPPPPPPKRGMSLGSSHNAIDPLSSYHHQPPSSSGGRAARDKKQHAPSSRGYLHSSSTSSSSLMNAMGNSHPDLSERIHSKRNGPERMHHSLQEDGMDYSLCETEMESSRSSIHGEESDTGVGSVSRRNSSNDRSGNTRRRRRQSSHEILYGIHPGGSHRPPPPEEFQSRSSHVEGVDSKKKGSVPSGIDGHSHENRSHHHHQQQHLHSASTRVHRPLARYNRANSVPDERTNPPNNDKFRDRALSSSMGSEFRGLDKSHSSSSSAANNNNRVLPLEPMERERDNSYPPDHDHDDNDAAKDFFHDNTTALQPYPLEESDTSLDNHSLHLYDEEDESVDSTKLPRQNANTWDRLIDSLLCIFPKVEPLPWKTFFLLSFWCALPETRRTFIRLKYSLLTHLGYLMLFVPTAMGFGEQVYYAIADEFGEYAFGLGVGLLIFIFILYMLDADQWNSVVGTLVLDMSVLAVVAGFVLLVLLMAYQFPYGMVCLFALFNPLWLLTVKLIIYTKKDTRVFVSWLSGPLFTISVLIGLSWALWVFSEPSHQWNEVARINAASRSQCQPDYELFPDCRKEEGSDETCFYLETSSGRQYIVFPEGCSHSCTQVYNDCYNGFILWVGPVLVSMTLFFLSFFCTFFREDAEREKDIINFGKIWIFILFAMWVTASLSGTAAGVTSALAALTLASFVASAVFLTVSFSKEERAQNAAAVYERLREKYGKHLDVIRGLFIVTCAPFILIYFGFSIVNQFIRRTAIFPCSQPARGEDGQVDRYTARTRVQINMVKSWDRAKVYTYAVYWGIAFMVLEVIIAKLTVVFLSWLIMETSDFGLLIVTAIMWVAGAIMFLLPPVPGVPVYLTLGIVLPAQGHELLGWVGSAAYSILIGLLLKLFSSAIQQKVIGERLSHYVKVRQFVGINSTLMRAMRLVVGTDGLTISKVAILIGGPDWPTSVLCGIMRLSLPQILLGTVPVVFLTIPTCVTGTFLYMASMEADGNPVYPWARTLSTITASFTAIVQFGSMIVAAYYLERAADKRVDEIESIPIDEEVKEADEKAEHLKNCYREVTQWVALPWFAKWYLRISLGCIVTSSYMVQLFSSLCFTPYSLTDSIDENLNGNAANLFLPLGWVAVSLFMLSCVFLILFQRRGHRKARMLANGATVAVLNDELASSRRRSSLNSSSDPRLQRLDVEQYSNESSIDPTDVVLSRSMVGTILRIACSSSVLAIVSNAQTSPNKETRHHETIQIKNHARSSQVTQWVALPLFAKWYLRISLGCIVTSSYMVQLFSSLCFTPYSLTDSIDENLNGNAANLFLPLGWVAVSLFMLSCVFLILFQRRGHRKARMLANGATVAVLNDELASSRRRSSLNSSSDPRLQRLDVEQYSNESSIDPTDVVLSRSIQGWDDIENRPLPTKKHDTMKLFKSKTTPDPPAANTATERRRDQTANLRSNSAATSSVVSQETERPYKAMNDAHNAPVENKSARGIEMTKMQADSRGASKRLNDAETGCVEENQKSACLPEEEEEERLTRSCFLCLLIWCAVPCAAYILLFTQMGYGELFYYTLSTRFGSYSRYLGGIILISSFLYYILDIDEWDSRIGRVLCFIVSLALFLAFMLWVLLVSNDIPYGIITMFAILNPLWLLMVKNLFYRNKDTRSFVGWLSGPLMMIAVLTALAFLGWVVASPSNRWNDVTKIEAAQRTGCAADFDEYPSCYAGNETTTSENDNNSTNGGEACFYLQDGELVFPDGCEKDCISVYSGCSNGLILWAGPILMSLSMVFLGFFCKFLRTEGAERDKDIFNFGTIWIFALCIMWASASLAGAAAGVTSSLAALTLASLVASSIILSASFSKDQRKDSKEAVLTRIQEKYGDNLDIARGLLVVTCSPFIIVYLILSMINQMVRRVGINPCSQPPSVADDSTKNASIFTVRTNKHLTKMRSWDRARVLTYAIYWGVAYMILQVIVAKLTVVFLSWMIERTSELGLIAVTGITCAVGVVMFLLPPVPGVPVYLTLGIVLTARGYDTMGWVNAVLFSTAVGTGLKLFSSALQQKLIGENLSHYVKIRQFVGINSQLMRAMRLVLGKSGLSVPKVAILIGGPDWPTSVLCGIMKLSLFQIMVGTLPIVVLIFPTCLMGGLLYMASLDSDTGNPEIPWSGTAATICASFAAAVQFGSMIVAAYYLEQASEQRRDEVDAIEIDKEVQEADERDEHLKKCYATATQWRSIPIWSKAMLVCAVICITTSCYLVQFFSSLCFVQHELTDSIYDNLDGNVANLFLPLGWVAVGLFFASILFQWIFTGWGKRKAKELINTDIATPILNKKQVS</sequence>
<feature type="transmembrane region" description="Helical" evidence="2">
    <location>
        <begin position="1974"/>
        <end position="1993"/>
    </location>
</feature>
<feature type="transmembrane region" description="Helical" evidence="2">
    <location>
        <begin position="753"/>
        <end position="771"/>
    </location>
</feature>
<feature type="transmembrane region" description="Helical" evidence="2">
    <location>
        <begin position="2119"/>
        <end position="2139"/>
    </location>
</feature>
<feature type="compositionally biased region" description="Basic and acidic residues" evidence="1">
    <location>
        <begin position="387"/>
        <end position="409"/>
    </location>
</feature>
<feature type="transmembrane region" description="Helical" evidence="2">
    <location>
        <begin position="1630"/>
        <end position="1649"/>
    </location>
</feature>
<feature type="transmembrane region" description="Helical" evidence="2">
    <location>
        <begin position="1371"/>
        <end position="1394"/>
    </location>
</feature>
<feature type="transmembrane region" description="Helical" evidence="2">
    <location>
        <begin position="2368"/>
        <end position="2390"/>
    </location>
</feature>
<feature type="transmembrane region" description="Helical" evidence="2">
    <location>
        <begin position="566"/>
        <end position="586"/>
    </location>
</feature>
<feature type="transmembrane region" description="Helical" evidence="2">
    <location>
        <begin position="2324"/>
        <end position="2348"/>
    </location>
</feature>
<feature type="transmembrane region" description="Helical" evidence="2">
    <location>
        <begin position="2045"/>
        <end position="2070"/>
    </location>
</feature>
<feature type="transmembrane region" description="Helical" evidence="2">
    <location>
        <begin position="592"/>
        <end position="613"/>
    </location>
</feature>
<accession>A0ABD3QP71</accession>
<feature type="compositionally biased region" description="Gly residues" evidence="1">
    <location>
        <begin position="12"/>
        <end position="29"/>
    </location>
</feature>
<feature type="transmembrane region" description="Helical" evidence="2">
    <location>
        <begin position="1414"/>
        <end position="1433"/>
    </location>
</feature>
<feature type="transmembrane region" description="Helical" evidence="2">
    <location>
        <begin position="1109"/>
        <end position="1129"/>
    </location>
</feature>
<feature type="transmembrane region" description="Helical" evidence="2">
    <location>
        <begin position="533"/>
        <end position="554"/>
    </location>
</feature>
<feature type="transmembrane region" description="Helical" evidence="2">
    <location>
        <begin position="974"/>
        <end position="994"/>
    </location>
</feature>
<feature type="transmembrane region" description="Helical" evidence="2">
    <location>
        <begin position="1861"/>
        <end position="1883"/>
    </location>
</feature>
<feature type="compositionally biased region" description="Low complexity" evidence="1">
    <location>
        <begin position="157"/>
        <end position="171"/>
    </location>
</feature>
<feature type="transmembrane region" description="Helical" evidence="2">
    <location>
        <begin position="932"/>
        <end position="954"/>
    </location>
</feature>
<feature type="transmembrane region" description="Helical" evidence="2">
    <location>
        <begin position="2252"/>
        <end position="2275"/>
    </location>
</feature>
<dbReference type="Proteomes" id="UP001516023">
    <property type="component" value="Unassembled WGS sequence"/>
</dbReference>